<organism evidence="8 9">
    <name type="scientific">Spirosoma oryzae</name>
    <dbReference type="NCBI Taxonomy" id="1469603"/>
    <lineage>
        <taxon>Bacteria</taxon>
        <taxon>Pseudomonadati</taxon>
        <taxon>Bacteroidota</taxon>
        <taxon>Cytophagia</taxon>
        <taxon>Cytophagales</taxon>
        <taxon>Cytophagaceae</taxon>
        <taxon>Spirosoma</taxon>
    </lineage>
</organism>
<feature type="active site" description="Proton acceptor" evidence="5">
    <location>
        <position position="17"/>
    </location>
</feature>
<name>A0A2T0S791_9BACT</name>
<evidence type="ECO:0000256" key="2">
    <source>
        <dbReference type="ARBA" id="ARBA00009865"/>
    </source>
</evidence>
<dbReference type="PANTHER" id="PTHR43301:SF3">
    <property type="entry name" value="ARABINAN ENDO-1,5-ALPHA-L-ARABINOSIDASE A-RELATED"/>
    <property type="match status" value="1"/>
</dbReference>
<feature type="site" description="Important for catalytic activity, responsible for pKa modulation of the active site Glu and correct orientation of both the proton donor and substrate" evidence="6">
    <location>
        <position position="133"/>
    </location>
</feature>
<dbReference type="InterPro" id="IPR050727">
    <property type="entry name" value="GH43_arabinanases"/>
</dbReference>
<dbReference type="RefSeq" id="WP_106140164.1">
    <property type="nucleotide sequence ID" value="NZ_PVTE01000026.1"/>
</dbReference>
<feature type="active site" description="Proton donor" evidence="5">
    <location>
        <position position="189"/>
    </location>
</feature>
<comment type="pathway">
    <text evidence="1">Glycan metabolism; L-arabinan degradation.</text>
</comment>
<dbReference type="InterPro" id="IPR023296">
    <property type="entry name" value="Glyco_hydro_beta-prop_sf"/>
</dbReference>
<evidence type="ECO:0000256" key="4">
    <source>
        <dbReference type="ARBA" id="ARBA00023295"/>
    </source>
</evidence>
<evidence type="ECO:0000313" key="8">
    <source>
        <dbReference type="EMBL" id="PRY29280.1"/>
    </source>
</evidence>
<protein>
    <submittedName>
        <fullName evidence="8">Arabinan endo-1,5-alpha-L-arabinosidase</fullName>
    </submittedName>
</protein>
<dbReference type="Gene3D" id="2.115.10.20">
    <property type="entry name" value="Glycosyl hydrolase domain, family 43"/>
    <property type="match status" value="1"/>
</dbReference>
<evidence type="ECO:0000313" key="9">
    <source>
        <dbReference type="Proteomes" id="UP000238375"/>
    </source>
</evidence>
<keyword evidence="9" id="KW-1185">Reference proteome</keyword>
<evidence type="ECO:0000256" key="5">
    <source>
        <dbReference type="PIRSR" id="PIRSR606710-1"/>
    </source>
</evidence>
<evidence type="ECO:0000256" key="6">
    <source>
        <dbReference type="PIRSR" id="PIRSR606710-2"/>
    </source>
</evidence>
<dbReference type="SUPFAM" id="SSF75005">
    <property type="entry name" value="Arabinanase/levansucrase/invertase"/>
    <property type="match status" value="1"/>
</dbReference>
<comment type="similarity">
    <text evidence="2 7">Belongs to the glycosyl hydrolase 43 family.</text>
</comment>
<dbReference type="Pfam" id="PF04616">
    <property type="entry name" value="Glyco_hydro_43"/>
    <property type="match status" value="1"/>
</dbReference>
<reference evidence="8 9" key="1">
    <citation type="submission" date="2018-03" db="EMBL/GenBank/DDBJ databases">
        <title>Genomic Encyclopedia of Archaeal and Bacterial Type Strains, Phase II (KMG-II): from individual species to whole genera.</title>
        <authorList>
            <person name="Goeker M."/>
        </authorList>
    </citation>
    <scope>NUCLEOTIDE SEQUENCE [LARGE SCALE GENOMIC DNA]</scope>
    <source>
        <strain evidence="8 9">DSM 28354</strain>
    </source>
</reference>
<dbReference type="Proteomes" id="UP000238375">
    <property type="component" value="Unassembled WGS sequence"/>
</dbReference>
<dbReference type="EMBL" id="PVTE01000026">
    <property type="protein sequence ID" value="PRY29280.1"/>
    <property type="molecule type" value="Genomic_DNA"/>
</dbReference>
<evidence type="ECO:0000256" key="3">
    <source>
        <dbReference type="ARBA" id="ARBA00022801"/>
    </source>
</evidence>
<dbReference type="OrthoDB" id="9801455at2"/>
<evidence type="ECO:0000256" key="7">
    <source>
        <dbReference type="RuleBase" id="RU361187"/>
    </source>
</evidence>
<dbReference type="PANTHER" id="PTHR43301">
    <property type="entry name" value="ARABINAN ENDO-1,5-ALPHA-L-ARABINOSIDASE"/>
    <property type="match status" value="1"/>
</dbReference>
<dbReference type="GO" id="GO:0004553">
    <property type="term" value="F:hydrolase activity, hydrolyzing O-glycosyl compounds"/>
    <property type="evidence" value="ECO:0007669"/>
    <property type="project" value="InterPro"/>
</dbReference>
<dbReference type="AlphaFoldDB" id="A0A2T0S791"/>
<dbReference type="GO" id="GO:0005975">
    <property type="term" value="P:carbohydrate metabolic process"/>
    <property type="evidence" value="ECO:0007669"/>
    <property type="project" value="InterPro"/>
</dbReference>
<accession>A0A2T0S791</accession>
<dbReference type="InterPro" id="IPR006710">
    <property type="entry name" value="Glyco_hydro_43"/>
</dbReference>
<evidence type="ECO:0000256" key="1">
    <source>
        <dbReference type="ARBA" id="ARBA00004834"/>
    </source>
</evidence>
<keyword evidence="3 7" id="KW-0378">Hydrolase</keyword>
<sequence length="319" mass="35989">MKQTRYQNPLLPTDFPDPSVIAAPTGGYYAYATHDKFSPTTCNIQLSHSTDLVNWSEPVGALVEPPVWARHCREFWCPQVVLVEDEYRLYYAAKPDNGDDMQLALATSKTPDNFVDIGKPLTTQMGGGYTMIDPHFFADPQTGKQYLYYGSAHEPIRAYEVARDGFTFIGDPVDVLPPRPGVKFETLREGAFVVYRLESKRYFMWVSGDNTWEAGGYAISVYWSDNPLTNFQPIPDQHVILQPGAEWDSPGQNCIVTDAAGQDWIIYHAVDATDRYVPDTDRFLRKMCMDRVQYTADGWPFIAGNKPSAHLRPGPIVVE</sequence>
<keyword evidence="4 7" id="KW-0326">Glycosidase</keyword>
<comment type="caution">
    <text evidence="8">The sequence shown here is derived from an EMBL/GenBank/DDBJ whole genome shotgun (WGS) entry which is preliminary data.</text>
</comment>
<proteinExistence type="inferred from homology"/>
<gene>
    <name evidence="8" type="ORF">CLV58_12662</name>
</gene>